<sequence length="418" mass="44939">MDIFAWLPADATHIFFVLFLSFLIGVEREERKISDERYAFGGVRTYPLIGLIGYAIAVLSKGELLPQTLGFAVVAAFLMIAYWHRLSSSGYAGVAAEMSGLATYLVGALVYRDMFWLATAITVSSVILLELKAQLENLAQRIETTDILTFAKFLLLSAVILPLLPNTQLTQFQINPFTTWLVVVAVSAVSYGSYVLQRLTKAQSSVLFSALVGGAYSSTVTTVVLARRSRQDEQAHLYSGSMLIASGVMYLRLAVLLALFNRALMLKLALPFVLLGGLAMLIGWLWSRRGAAGEAKTMTPFEPKNPLEISAALLFAALFVGMLVATQLAVQHLGLAGVYTLATLMGVTDVDPFIMGMTQSASSVTPLTVASAAIIVAAASNNLVKGIYAFTLSSRRAGVESLCFLLGLAVCGLLLLLL</sequence>
<feature type="transmembrane region" description="Helical" evidence="1">
    <location>
        <begin position="177"/>
        <end position="194"/>
    </location>
</feature>
<dbReference type="Pfam" id="PF13194">
    <property type="entry name" value="DUF4010"/>
    <property type="match status" value="1"/>
</dbReference>
<feature type="transmembrane region" description="Helical" evidence="1">
    <location>
        <begin position="6"/>
        <end position="26"/>
    </location>
</feature>
<evidence type="ECO:0000259" key="2">
    <source>
        <dbReference type="Pfam" id="PF02308"/>
    </source>
</evidence>
<feature type="transmembrane region" description="Helical" evidence="1">
    <location>
        <begin position="64"/>
        <end position="83"/>
    </location>
</feature>
<dbReference type="PANTHER" id="PTHR39084:SF1">
    <property type="entry name" value="DUF4010 DOMAIN-CONTAINING PROTEIN"/>
    <property type="match status" value="1"/>
</dbReference>
<dbReference type="Proteomes" id="UP000199636">
    <property type="component" value="Unassembled WGS sequence"/>
</dbReference>
<feature type="transmembrane region" description="Helical" evidence="1">
    <location>
        <begin position="90"/>
        <end position="109"/>
    </location>
</feature>
<keyword evidence="1" id="KW-0472">Membrane</keyword>
<keyword evidence="1" id="KW-0812">Transmembrane</keyword>
<feature type="transmembrane region" description="Helical" evidence="1">
    <location>
        <begin position="38"/>
        <end position="58"/>
    </location>
</feature>
<evidence type="ECO:0000256" key="1">
    <source>
        <dbReference type="SAM" id="Phobius"/>
    </source>
</evidence>
<dbReference type="PANTHER" id="PTHR39084">
    <property type="entry name" value="MEMBRANE PROTEIN-RELATED"/>
    <property type="match status" value="1"/>
</dbReference>
<feature type="transmembrane region" description="Helical" evidence="1">
    <location>
        <begin position="367"/>
        <end position="390"/>
    </location>
</feature>
<evidence type="ECO:0000313" key="5">
    <source>
        <dbReference type="Proteomes" id="UP000199636"/>
    </source>
</evidence>
<dbReference type="Pfam" id="PF02308">
    <property type="entry name" value="MgtC"/>
    <property type="match status" value="1"/>
</dbReference>
<proteinExistence type="predicted"/>
<name>A0A1G8IH18_9PSED</name>
<feature type="transmembrane region" description="Helical" evidence="1">
    <location>
        <begin position="147"/>
        <end position="165"/>
    </location>
</feature>
<feature type="transmembrane region" description="Helical" evidence="1">
    <location>
        <begin position="268"/>
        <end position="287"/>
    </location>
</feature>
<keyword evidence="5" id="KW-1185">Reference proteome</keyword>
<dbReference type="RefSeq" id="WP_170842811.1">
    <property type="nucleotide sequence ID" value="NZ_FNDS01000006.1"/>
</dbReference>
<gene>
    <name evidence="4" type="ORF">SAMN05216272_106236</name>
</gene>
<dbReference type="InterPro" id="IPR049177">
    <property type="entry name" value="MgtC_SapB_SrpB_YhiD_N"/>
</dbReference>
<keyword evidence="1" id="KW-1133">Transmembrane helix</keyword>
<feature type="domain" description="MgtC/SapB/SrpB/YhiD N-terminal" evidence="2">
    <location>
        <begin position="16"/>
        <end position="137"/>
    </location>
</feature>
<dbReference type="InterPro" id="IPR025105">
    <property type="entry name" value="DUF4010"/>
</dbReference>
<feature type="transmembrane region" description="Helical" evidence="1">
    <location>
        <begin position="397"/>
        <end position="417"/>
    </location>
</feature>
<feature type="transmembrane region" description="Helical" evidence="1">
    <location>
        <begin position="238"/>
        <end position="261"/>
    </location>
</feature>
<reference evidence="5" key="1">
    <citation type="submission" date="2016-10" db="EMBL/GenBank/DDBJ databases">
        <authorList>
            <person name="Varghese N."/>
            <person name="Submissions S."/>
        </authorList>
    </citation>
    <scope>NUCLEOTIDE SEQUENCE [LARGE SCALE GENOMIC DNA]</scope>
    <source>
        <strain evidence="5">CCM 7469</strain>
    </source>
</reference>
<feature type="transmembrane region" description="Helical" evidence="1">
    <location>
        <begin position="206"/>
        <end position="226"/>
    </location>
</feature>
<dbReference type="AlphaFoldDB" id="A0A1G8IH18"/>
<dbReference type="EMBL" id="FNDS01000006">
    <property type="protein sequence ID" value="SDI17830.1"/>
    <property type="molecule type" value="Genomic_DNA"/>
</dbReference>
<evidence type="ECO:0000259" key="3">
    <source>
        <dbReference type="Pfam" id="PF13194"/>
    </source>
</evidence>
<evidence type="ECO:0000313" key="4">
    <source>
        <dbReference type="EMBL" id="SDI17830.1"/>
    </source>
</evidence>
<accession>A0A1G8IH18</accession>
<organism evidence="4 5">
    <name type="scientific">Pseudomonas panipatensis</name>
    <dbReference type="NCBI Taxonomy" id="428992"/>
    <lineage>
        <taxon>Bacteria</taxon>
        <taxon>Pseudomonadati</taxon>
        <taxon>Pseudomonadota</taxon>
        <taxon>Gammaproteobacteria</taxon>
        <taxon>Pseudomonadales</taxon>
        <taxon>Pseudomonadaceae</taxon>
        <taxon>Pseudomonas</taxon>
    </lineage>
</organism>
<feature type="domain" description="DUF4010" evidence="3">
    <location>
        <begin position="184"/>
        <end position="392"/>
    </location>
</feature>
<feature type="transmembrane region" description="Helical" evidence="1">
    <location>
        <begin position="307"/>
        <end position="326"/>
    </location>
</feature>
<protein>
    <submittedName>
        <fullName evidence="4">Uncharacterized membrane protein, DUF4010 family</fullName>
    </submittedName>
</protein>